<evidence type="ECO:0000313" key="2">
    <source>
        <dbReference type="Proteomes" id="UP000249915"/>
    </source>
</evidence>
<keyword evidence="2" id="KW-1185">Reference proteome</keyword>
<dbReference type="Proteomes" id="UP000249915">
    <property type="component" value="Unassembled WGS sequence"/>
</dbReference>
<dbReference type="OrthoDB" id="3628536at2"/>
<evidence type="ECO:0000313" key="1">
    <source>
        <dbReference type="EMBL" id="PXY32797.1"/>
    </source>
</evidence>
<proteinExistence type="predicted"/>
<organism evidence="1 2">
    <name type="scientific">Prauserella muralis</name>
    <dbReference type="NCBI Taxonomy" id="588067"/>
    <lineage>
        <taxon>Bacteria</taxon>
        <taxon>Bacillati</taxon>
        <taxon>Actinomycetota</taxon>
        <taxon>Actinomycetes</taxon>
        <taxon>Pseudonocardiales</taxon>
        <taxon>Pseudonocardiaceae</taxon>
        <taxon>Prauserella</taxon>
    </lineage>
</organism>
<dbReference type="Pfam" id="PF11239">
    <property type="entry name" value="DUF3040"/>
    <property type="match status" value="1"/>
</dbReference>
<dbReference type="AlphaFoldDB" id="A0A2V4BBR5"/>
<reference evidence="1 2" key="1">
    <citation type="submission" date="2016-07" db="EMBL/GenBank/DDBJ databases">
        <title>Draft genome sequence of Prauserella muralis DSM 45305, isolated from a mould-covered wall in an indoor environment.</title>
        <authorList>
            <person name="Ruckert C."/>
            <person name="Albersmeier A."/>
            <person name="Jiang C.-L."/>
            <person name="Jiang Y."/>
            <person name="Kalinowski J."/>
            <person name="Schneider O."/>
            <person name="Winkler A."/>
            <person name="Zotchev S.B."/>
        </authorList>
    </citation>
    <scope>NUCLEOTIDE SEQUENCE [LARGE SCALE GENOMIC DNA]</scope>
    <source>
        <strain evidence="1 2">DSM 45305</strain>
    </source>
</reference>
<sequence length="95" mass="10318">MLSPHERQQLDRIEQWFEADDPAFADDLSALARRGVWPRVGRIVLDLLAAAAILVGLYTLDLGLVFLGLITAGGAAWLHLSAAPAETGPEPDREE</sequence>
<dbReference type="RefSeq" id="WP_112280170.1">
    <property type="nucleotide sequence ID" value="NZ_MASW01000001.1"/>
</dbReference>
<comment type="caution">
    <text evidence="1">The sequence shown here is derived from an EMBL/GenBank/DDBJ whole genome shotgun (WGS) entry which is preliminary data.</text>
</comment>
<gene>
    <name evidence="1" type="ORF">BAY60_07470</name>
</gene>
<accession>A0A2V4BBR5</accession>
<dbReference type="InterPro" id="IPR021401">
    <property type="entry name" value="DUF3040"/>
</dbReference>
<name>A0A2V4BBR5_9PSEU</name>
<protein>
    <submittedName>
        <fullName evidence="1">Uncharacterized protein</fullName>
    </submittedName>
</protein>
<dbReference type="EMBL" id="MASW01000001">
    <property type="protein sequence ID" value="PXY32797.1"/>
    <property type="molecule type" value="Genomic_DNA"/>
</dbReference>